<comment type="caution">
    <text evidence="2">The sequence shown here is derived from an EMBL/GenBank/DDBJ whole genome shotgun (WGS) entry which is preliminary data.</text>
</comment>
<keyword evidence="3" id="KW-1185">Reference proteome</keyword>
<feature type="transmembrane region" description="Helical" evidence="1">
    <location>
        <begin position="295"/>
        <end position="313"/>
    </location>
</feature>
<proteinExistence type="predicted"/>
<evidence type="ECO:0000313" key="2">
    <source>
        <dbReference type="EMBL" id="MCV7230020.1"/>
    </source>
</evidence>
<keyword evidence="1" id="KW-1133">Transmembrane helix</keyword>
<evidence type="ECO:0008006" key="4">
    <source>
        <dbReference type="Google" id="ProtNLM"/>
    </source>
</evidence>
<feature type="transmembrane region" description="Helical" evidence="1">
    <location>
        <begin position="370"/>
        <end position="388"/>
    </location>
</feature>
<feature type="transmembrane region" description="Helical" evidence="1">
    <location>
        <begin position="428"/>
        <end position="446"/>
    </location>
</feature>
<feature type="transmembrane region" description="Helical" evidence="1">
    <location>
        <begin position="325"/>
        <end position="350"/>
    </location>
</feature>
<feature type="transmembrane region" description="Helical" evidence="1">
    <location>
        <begin position="540"/>
        <end position="559"/>
    </location>
</feature>
<feature type="transmembrane region" description="Helical" evidence="1">
    <location>
        <begin position="483"/>
        <end position="502"/>
    </location>
</feature>
<evidence type="ECO:0000256" key="1">
    <source>
        <dbReference type="SAM" id="Phobius"/>
    </source>
</evidence>
<reference evidence="2 3" key="1">
    <citation type="journal article" date="2022" name="BMC Genomics">
        <title>Comparative genome analysis of mycobacteria focusing on tRNA and non-coding RNA.</title>
        <authorList>
            <person name="Behra P.R.K."/>
            <person name="Pettersson B.M.F."/>
            <person name="Ramesh M."/>
            <person name="Das S."/>
            <person name="Dasgupta S."/>
            <person name="Kirsebom L.A."/>
        </authorList>
    </citation>
    <scope>NUCLEOTIDE SEQUENCE [LARGE SCALE GENOMIC DNA]</scope>
    <source>
        <strain evidence="2 3">DSM 44078</strain>
    </source>
</reference>
<keyword evidence="1" id="KW-0812">Transmembrane</keyword>
<feature type="transmembrane region" description="Helical" evidence="1">
    <location>
        <begin position="458"/>
        <end position="477"/>
    </location>
</feature>
<accession>A0ABT3CKN7</accession>
<dbReference type="RefSeq" id="WP_264071302.1">
    <property type="nucleotide sequence ID" value="NZ_JACKTY010000049.1"/>
</dbReference>
<feature type="transmembrane region" description="Helical" evidence="1">
    <location>
        <begin position="216"/>
        <end position="237"/>
    </location>
</feature>
<feature type="transmembrane region" description="Helical" evidence="1">
    <location>
        <begin position="32"/>
        <end position="59"/>
    </location>
</feature>
<sequence>MQSPLTDSRESPLQRLWEDARRRPTRLRPGHLWAPLLPLALLAWIGAAIMLAFGFIPGVFTPVEGSLYDGQLPFNYSPIWPLLAGIAVGSGAAATGYVVTSTGVDHPRHHVLLAWCAGVATPLIPLLVLAIDRSWMAIPAAAAWFAATAIVIAFVHVRHRPPAPWLALLLAVLVAAPWIPAIYANLRFGRALRADPPIPEPELLKMLIADISTQTYVPGIALAFVAAMSTGGVALAAHSRSAVAHRISEHRGGWWATALLCAAAVGVIALEVSGIGGISSGFLDDYWGLGDLWTWPHAIVVALAITHVTRRSFRSPLEQRGDVATTLAVGVSALSGHIVIAVAMVVNLIASAVIGPLHDIVPVPAELGLVIAWAAMAALIPIAVSARWSGTVGRAVARVSLLFLMPVYIGVMGQQAGMDWPRAFWAKAPQVAICLTVVGCIAALFGRRYFSAEMINRLVLVPLLIVSGTSWLPSLIATPLTPVIAVTAALFALLWAMPPAALDRNEHSGVVLTVSAQLLLVAAAAAVVTRLPDVAADDPTLALLLFSVPLSTLLCAKVTSNAA</sequence>
<feature type="transmembrane region" description="Helical" evidence="1">
    <location>
        <begin position="258"/>
        <end position="283"/>
    </location>
</feature>
<protein>
    <recommendedName>
        <fullName evidence="4">ABC transporter permease</fullName>
    </recommendedName>
</protein>
<feature type="transmembrane region" description="Helical" evidence="1">
    <location>
        <begin position="137"/>
        <end position="157"/>
    </location>
</feature>
<feature type="transmembrane region" description="Helical" evidence="1">
    <location>
        <begin position="395"/>
        <end position="416"/>
    </location>
</feature>
<organism evidence="2 3">
    <name type="scientific">Mycolicibacterium komossense</name>
    <dbReference type="NCBI Taxonomy" id="1779"/>
    <lineage>
        <taxon>Bacteria</taxon>
        <taxon>Bacillati</taxon>
        <taxon>Actinomycetota</taxon>
        <taxon>Actinomycetes</taxon>
        <taxon>Mycobacteriales</taxon>
        <taxon>Mycobacteriaceae</taxon>
        <taxon>Mycolicibacterium</taxon>
    </lineage>
</organism>
<dbReference type="Proteomes" id="UP001526201">
    <property type="component" value="Unassembled WGS sequence"/>
</dbReference>
<dbReference type="EMBL" id="JACKTY010000049">
    <property type="protein sequence ID" value="MCV7230020.1"/>
    <property type="molecule type" value="Genomic_DNA"/>
</dbReference>
<gene>
    <name evidence="2" type="ORF">H7J73_28835</name>
</gene>
<keyword evidence="1" id="KW-0472">Membrane</keyword>
<feature type="transmembrane region" description="Helical" evidence="1">
    <location>
        <begin position="111"/>
        <end position="131"/>
    </location>
</feature>
<evidence type="ECO:0000313" key="3">
    <source>
        <dbReference type="Proteomes" id="UP001526201"/>
    </source>
</evidence>
<feature type="transmembrane region" description="Helical" evidence="1">
    <location>
        <begin position="509"/>
        <end position="528"/>
    </location>
</feature>
<feature type="transmembrane region" description="Helical" evidence="1">
    <location>
        <begin position="164"/>
        <end position="183"/>
    </location>
</feature>
<feature type="transmembrane region" description="Helical" evidence="1">
    <location>
        <begin position="79"/>
        <end position="99"/>
    </location>
</feature>
<name>A0ABT3CKN7_9MYCO</name>